<keyword evidence="2" id="KW-0862">Zinc</keyword>
<keyword evidence="5" id="KW-0804">Transcription</keyword>
<dbReference type="CDD" id="cd00067">
    <property type="entry name" value="GAL4"/>
    <property type="match status" value="1"/>
</dbReference>
<evidence type="ECO:0000256" key="2">
    <source>
        <dbReference type="ARBA" id="ARBA00022833"/>
    </source>
</evidence>
<accession>K9FTG8</accession>
<dbReference type="OrthoDB" id="4064873at2759"/>
<dbReference type="GO" id="GO:0003677">
    <property type="term" value="F:DNA binding"/>
    <property type="evidence" value="ECO:0007669"/>
    <property type="project" value="UniProtKB-KW"/>
</dbReference>
<evidence type="ECO:0000256" key="1">
    <source>
        <dbReference type="ARBA" id="ARBA00022723"/>
    </source>
</evidence>
<keyword evidence="3" id="KW-0805">Transcription regulation</keyword>
<dbReference type="OMA" id="CSCTMMH"/>
<dbReference type="SUPFAM" id="SSF57701">
    <property type="entry name" value="Zn2/Cys6 DNA-binding domain"/>
    <property type="match status" value="1"/>
</dbReference>
<dbReference type="PROSITE" id="PS00463">
    <property type="entry name" value="ZN2_CY6_FUNGAL_1"/>
    <property type="match status" value="1"/>
</dbReference>
<evidence type="ECO:0000256" key="5">
    <source>
        <dbReference type="ARBA" id="ARBA00023163"/>
    </source>
</evidence>
<comment type="caution">
    <text evidence="8">The sequence shown here is derived from an EMBL/GenBank/DDBJ whole genome shotgun (WGS) entry which is preliminary data.</text>
</comment>
<dbReference type="EMBL" id="AKCT01000295">
    <property type="protein sequence ID" value="EKV06088.1"/>
    <property type="molecule type" value="Genomic_DNA"/>
</dbReference>
<dbReference type="InParanoid" id="K9FTG8"/>
<dbReference type="SMART" id="SM00066">
    <property type="entry name" value="GAL4"/>
    <property type="match status" value="1"/>
</dbReference>
<keyword evidence="9" id="KW-1185">Reference proteome</keyword>
<proteinExistence type="predicted"/>
<name>K9FTG8_PEND2</name>
<evidence type="ECO:0000256" key="6">
    <source>
        <dbReference type="ARBA" id="ARBA00023242"/>
    </source>
</evidence>
<dbReference type="Proteomes" id="UP000009882">
    <property type="component" value="Unassembled WGS sequence"/>
</dbReference>
<gene>
    <name evidence="8" type="ORF">PDIG_78660</name>
</gene>
<dbReference type="CDD" id="cd12148">
    <property type="entry name" value="fungal_TF_MHR"/>
    <property type="match status" value="1"/>
</dbReference>
<evidence type="ECO:0000259" key="7">
    <source>
        <dbReference type="PROSITE" id="PS50048"/>
    </source>
</evidence>
<reference evidence="9" key="1">
    <citation type="journal article" date="2012" name="BMC Genomics">
        <title>Genome sequence of the necrotrophic fungus Penicillium digitatum, the main postharvest pathogen of citrus.</title>
        <authorList>
            <person name="Marcet-Houben M."/>
            <person name="Ballester A.-R."/>
            <person name="de la Fuente B."/>
            <person name="Harries E."/>
            <person name="Marcos J.F."/>
            <person name="Gonzalez-Candelas L."/>
            <person name="Gabaldon T."/>
        </authorList>
    </citation>
    <scope>NUCLEOTIDE SEQUENCE [LARGE SCALE GENOMIC DNA]</scope>
    <source>
        <strain evidence="9">PHI26 / CECT 20796</strain>
    </source>
</reference>
<protein>
    <submittedName>
        <fullName evidence="8">C6 transcription factor, putative</fullName>
    </submittedName>
</protein>
<dbReference type="AlphaFoldDB" id="K9FTG8"/>
<evidence type="ECO:0000256" key="3">
    <source>
        <dbReference type="ARBA" id="ARBA00023015"/>
    </source>
</evidence>
<sequence length="561" mass="62942">MSSRQLSPNPKVTRLRPRRACDECRKRKRKCDGGLPCSTCVRYEYTCRHEFGKSPRSGRAAPTASQMTLAGRLPLRPEHLPSNAPVPTRGIEEQASFLEREKGRFISHASSISQARSLGLGLELPDPPRLHSFGYHTGIRKECESSLSIRLPRLLSWDQASSCIDAFRSVVHPVFGFLEMETVFQRAEAHWQGQLEEFPFEAVITGVIALGSLFSNHLDQEMELDIVLHAKNVLDDSVISRRPSQDLVVAWILRTIYSRATGRPNVAWLQSATTLHLIEITGTYYDGTPLASSVEGANKSTHDDSDMRARITSVAQSLHVMIAYDYGKSMIYLDPAIYRHIRPRKGDFTLQLSELTNKISTATTHLDPIANQTHLLQAMEQLMAIPVDHDFLLLVKAELCFAIHRRLQITGLSLTRQQIKLIVEAGTAALPAARRLSTQLHPWWNITNALFQFVCVCLSIGTTETLTHVQLTIETFELVIQHFNTHLTQEAFSTLLLLTGACQGEKQKQADLLRLAKGVRSEHDAPFRGQGDLAMFDPQVASLFELYPESPFTDLQTIFNI</sequence>
<keyword evidence="1" id="KW-0479">Metal-binding</keyword>
<dbReference type="PANTHER" id="PTHR31779:SF6">
    <property type="entry name" value="SNOAL-LIKE DOMAIN-CONTAINING PROTEIN"/>
    <property type="match status" value="1"/>
</dbReference>
<keyword evidence="6" id="KW-0539">Nucleus</keyword>
<organism evidence="8 9">
    <name type="scientific">Penicillium digitatum (strain PHI26 / CECT 20796)</name>
    <name type="common">Green mold</name>
    <dbReference type="NCBI Taxonomy" id="1170229"/>
    <lineage>
        <taxon>Eukaryota</taxon>
        <taxon>Fungi</taxon>
        <taxon>Dikarya</taxon>
        <taxon>Ascomycota</taxon>
        <taxon>Pezizomycotina</taxon>
        <taxon>Eurotiomycetes</taxon>
        <taxon>Eurotiomycetidae</taxon>
        <taxon>Eurotiales</taxon>
        <taxon>Aspergillaceae</taxon>
        <taxon>Penicillium</taxon>
    </lineage>
</organism>
<dbReference type="GO" id="GO:0000981">
    <property type="term" value="F:DNA-binding transcription factor activity, RNA polymerase II-specific"/>
    <property type="evidence" value="ECO:0007669"/>
    <property type="project" value="InterPro"/>
</dbReference>
<evidence type="ECO:0000256" key="4">
    <source>
        <dbReference type="ARBA" id="ARBA00023125"/>
    </source>
</evidence>
<feature type="domain" description="Zn(2)-C6 fungal-type" evidence="7">
    <location>
        <begin position="20"/>
        <end position="49"/>
    </location>
</feature>
<dbReference type="InterPro" id="IPR052478">
    <property type="entry name" value="Metabolite_Synth_Reg"/>
</dbReference>
<evidence type="ECO:0000313" key="8">
    <source>
        <dbReference type="EMBL" id="EKV06088.1"/>
    </source>
</evidence>
<dbReference type="GO" id="GO:0009410">
    <property type="term" value="P:response to xenobiotic stimulus"/>
    <property type="evidence" value="ECO:0007669"/>
    <property type="project" value="TreeGrafter"/>
</dbReference>
<dbReference type="PANTHER" id="PTHR31779">
    <property type="entry name" value="2-NITROPROPANE DIOXYGENASE FAMILY, PUTATIVE (AFU_ORTHOLOGUE AFUA_2G17430)-RELATED"/>
    <property type="match status" value="1"/>
</dbReference>
<dbReference type="GO" id="GO:0008270">
    <property type="term" value="F:zinc ion binding"/>
    <property type="evidence" value="ECO:0007669"/>
    <property type="project" value="InterPro"/>
</dbReference>
<dbReference type="Pfam" id="PF00172">
    <property type="entry name" value="Zn_clus"/>
    <property type="match status" value="1"/>
</dbReference>
<dbReference type="PROSITE" id="PS50048">
    <property type="entry name" value="ZN2_CY6_FUNGAL_2"/>
    <property type="match status" value="1"/>
</dbReference>
<dbReference type="InterPro" id="IPR036864">
    <property type="entry name" value="Zn2-C6_fun-type_DNA-bd_sf"/>
</dbReference>
<dbReference type="HOGENOM" id="CLU_019691_0_0_1"/>
<keyword evidence="4" id="KW-0238">DNA-binding</keyword>
<dbReference type="InterPro" id="IPR001138">
    <property type="entry name" value="Zn2Cys6_DnaBD"/>
</dbReference>
<evidence type="ECO:0000313" key="9">
    <source>
        <dbReference type="Proteomes" id="UP000009882"/>
    </source>
</evidence>
<dbReference type="eggNOG" id="ENOG502QWPB">
    <property type="taxonomic scope" value="Eukaryota"/>
</dbReference>
<dbReference type="Gene3D" id="4.10.240.10">
    <property type="entry name" value="Zn(2)-C6 fungal-type DNA-binding domain"/>
    <property type="match status" value="1"/>
</dbReference>